<dbReference type="GO" id="GO:0000724">
    <property type="term" value="P:double-strand break repair via homologous recombination"/>
    <property type="evidence" value="ECO:0007669"/>
    <property type="project" value="Ensembl"/>
</dbReference>
<dbReference type="GO" id="GO:0002841">
    <property type="term" value="P:negative regulation of T cell mediated immune response to tumor cell"/>
    <property type="evidence" value="ECO:0007669"/>
    <property type="project" value="Ensembl"/>
</dbReference>
<dbReference type="GO" id="GO:0050821">
    <property type="term" value="P:protein stabilization"/>
    <property type="evidence" value="ECO:0007669"/>
    <property type="project" value="Ensembl"/>
</dbReference>
<sequence length="966" mass="106244">MRGSAPSHTGLGGARGRGRGLVGRRWRAHARGVAPSQPPGLGGARGRGVAWLGGGGARKRGDAPSHHPAWAELEGGDVARRGGGRRRRAHARSCPFPPPPAWADLEGGGVAWTGGGGRRMRGDGPAPDGGRGEAWTEGGACAGRGVFWARASGPSRRGDVRGGRGGGGGAAMAEAWEEIRRLAADFQRAQFAEAAQRLSERNCIEIVAKLVAEKQLEVVHTLDGKQYVTPAQISREMRDELHVRGGRVNIVDLQQIINVDLSHIENRIGDIIKSEKTVQLVLGQLIDATYLDQLAEEVNDKLQETGQVTISELCKTYDLPGNFLTEAISQRLGRIINGQIDLDNRGVIFTQAFVARYKARIRGLFSAVTRPTPINPLITRYGFQEHLLYSVLEELVTSGRLKGAVVGGRRDKAVFVPDIYSKTQSNWVDSFFKQNGYLEFDALSRLGIPDSANYIKKRFKAAKLLFLKAACVGQGLVDQVEASVEEAISSGTWVDIAPLLPSSLSEEDVGMLLQQVMRSFNRHPSGLIFSDTIVVSEKFLSSCLGLFDELMHQKAEKEMKSSPVHLVTEEDLKHGPSMEGSTGNKKDKKDERRRKATEGSGSVRGGGGGNAREFKVKKNKKKGRKDEDNDEESQSIYTGRNKQPETTFMSVEEIEDVLGRHIEDCPAELVTELAEHLLRPLNKNYLEVVRSVFLSSTSSATGASRKRTIKDLQEEVSNLYNNIRLFEKGIKHFTDDTQTSLSKHLLKTVCTDITNLIFNFLAADLMMAVEDTSAITSEVRKKILGKLPEEIKGPLTKLHNSLNEKSLEDFLSCLDSAADACDIMVKKGDKKKERQVLFQHRQVLIEQLRVSEDPALILHLTSVLLFQFSTHCMLHAPGRCVPQIVSFLSNKIPEDQHSLLVQFHGLVVKQLVSQNKKAGQEGAPPNSQEEREQEDTSGAVRKELQETSRAVKDLVLKPRKSSVTEE</sequence>
<gene>
    <name evidence="11" type="primary">UFL1</name>
</gene>
<dbReference type="OMA" id="CILHASG"/>
<dbReference type="InterPro" id="IPR018611">
    <property type="entry name" value="Ufl1"/>
</dbReference>
<evidence type="ECO:0000313" key="12">
    <source>
        <dbReference type="Proteomes" id="UP000002279"/>
    </source>
</evidence>
<dbReference type="GO" id="GO:0005634">
    <property type="term" value="C:nucleus"/>
    <property type="evidence" value="ECO:0007669"/>
    <property type="project" value="Ensembl"/>
</dbReference>
<dbReference type="GO" id="GO:0140374">
    <property type="term" value="P:antiviral innate immune response"/>
    <property type="evidence" value="ECO:0007669"/>
    <property type="project" value="Ensembl"/>
</dbReference>
<evidence type="ECO:0000313" key="11">
    <source>
        <dbReference type="Ensembl" id="ENSOANP00000002090.4"/>
    </source>
</evidence>
<dbReference type="GO" id="GO:0008284">
    <property type="term" value="P:positive regulation of cell population proliferation"/>
    <property type="evidence" value="ECO:0007669"/>
    <property type="project" value="Ensembl"/>
</dbReference>
<evidence type="ECO:0000256" key="6">
    <source>
        <dbReference type="ARBA" id="ARBA00046645"/>
    </source>
</evidence>
<dbReference type="GO" id="GO:0032434">
    <property type="term" value="P:regulation of proteasomal ubiquitin-dependent protein catabolic process"/>
    <property type="evidence" value="ECO:0007669"/>
    <property type="project" value="Ensembl"/>
</dbReference>
<evidence type="ECO:0000256" key="1">
    <source>
        <dbReference type="ARBA" id="ARBA00010789"/>
    </source>
</evidence>
<dbReference type="GO" id="GO:0005789">
    <property type="term" value="C:endoplasmic reticulum membrane"/>
    <property type="evidence" value="ECO:0000318"/>
    <property type="project" value="GO_Central"/>
</dbReference>
<dbReference type="AlphaFoldDB" id="F7FR80"/>
<evidence type="ECO:0000256" key="7">
    <source>
        <dbReference type="SAM" id="MobiDB-lite"/>
    </source>
</evidence>
<evidence type="ECO:0000256" key="5">
    <source>
        <dbReference type="ARBA" id="ARBA00031516"/>
    </source>
</evidence>
<dbReference type="STRING" id="9258.ENSOANP00000002090"/>
<dbReference type="GO" id="GO:0019901">
    <property type="term" value="F:protein kinase binding"/>
    <property type="evidence" value="ECO:0007669"/>
    <property type="project" value="Ensembl"/>
</dbReference>
<dbReference type="Ensembl" id="ENSOANT00000002091.4">
    <property type="protein sequence ID" value="ENSOANP00000002090.4"/>
    <property type="gene ID" value="ENSOANG00000001306.4"/>
</dbReference>
<dbReference type="GO" id="GO:0031146">
    <property type="term" value="P:SCF-dependent proteasomal ubiquitin-dependent protein catabolic process"/>
    <property type="evidence" value="ECO:0007669"/>
    <property type="project" value="Ensembl"/>
</dbReference>
<dbReference type="GO" id="GO:0035861">
    <property type="term" value="C:site of double-strand break"/>
    <property type="evidence" value="ECO:0007669"/>
    <property type="project" value="Ensembl"/>
</dbReference>
<feature type="domain" description="E3 UFM1-protein ligase-like C-terminal" evidence="10">
    <location>
        <begin position="833"/>
        <end position="954"/>
    </location>
</feature>
<reference evidence="11" key="2">
    <citation type="submission" date="2025-09" db="UniProtKB">
        <authorList>
            <consortium name="Ensembl"/>
        </authorList>
    </citation>
    <scope>IDENTIFICATION</scope>
    <source>
        <strain evidence="11">Glennie</strain>
    </source>
</reference>
<comment type="similarity">
    <text evidence="1">Belongs to the UFL1 family.</text>
</comment>
<keyword evidence="4" id="KW-0833">Ubl conjugation pathway</keyword>
<dbReference type="GO" id="GO:0140501">
    <property type="term" value="P:positive regulation of reticulophagy"/>
    <property type="evidence" value="ECO:0007669"/>
    <property type="project" value="Ensembl"/>
</dbReference>
<evidence type="ECO:0000256" key="4">
    <source>
        <dbReference type="ARBA" id="ARBA00022786"/>
    </source>
</evidence>
<dbReference type="Pfam" id="PF25870">
    <property type="entry name" value="WHD_UFL1_5th"/>
    <property type="match status" value="1"/>
</dbReference>
<dbReference type="GO" id="GO:0033146">
    <property type="term" value="P:regulation of intracellular estrogen receptor signaling pathway"/>
    <property type="evidence" value="ECO:0007669"/>
    <property type="project" value="Ensembl"/>
</dbReference>
<keyword evidence="12" id="KW-1185">Reference proteome</keyword>
<dbReference type="GO" id="GO:0050870">
    <property type="term" value="P:positive regulation of T cell activation"/>
    <property type="evidence" value="ECO:0007669"/>
    <property type="project" value="Ensembl"/>
</dbReference>
<reference evidence="11" key="1">
    <citation type="submission" date="2025-08" db="UniProtKB">
        <authorList>
            <consortium name="Ensembl"/>
        </authorList>
    </citation>
    <scope>IDENTIFICATION</scope>
    <source>
        <strain evidence="11">Glennie</strain>
    </source>
</reference>
<proteinExistence type="inferred from homology"/>
<dbReference type="InterPro" id="IPR056579">
    <property type="entry name" value="Ufl1_N"/>
</dbReference>
<dbReference type="GO" id="GO:0072344">
    <property type="term" value="P:rescue of stalled ribosome"/>
    <property type="evidence" value="ECO:0007669"/>
    <property type="project" value="Ensembl"/>
</dbReference>
<dbReference type="Bgee" id="ENSOANG00000001306">
    <property type="expression patterns" value="Expressed in fibroblast and 8 other cell types or tissues"/>
</dbReference>
<evidence type="ECO:0000256" key="2">
    <source>
        <dbReference type="ARBA" id="ARBA00019780"/>
    </source>
</evidence>
<dbReference type="GO" id="GO:0000077">
    <property type="term" value="P:DNA damage checkpoint signaling"/>
    <property type="evidence" value="ECO:0007669"/>
    <property type="project" value="Ensembl"/>
</dbReference>
<dbReference type="GO" id="GO:1990592">
    <property type="term" value="P:protein K69-linked ufmylation"/>
    <property type="evidence" value="ECO:0007669"/>
    <property type="project" value="Ensembl"/>
</dbReference>
<dbReference type="GO" id="GO:0032991">
    <property type="term" value="C:protein-containing complex"/>
    <property type="evidence" value="ECO:0007669"/>
    <property type="project" value="Ensembl"/>
</dbReference>
<feature type="region of interest" description="Disordered" evidence="7">
    <location>
        <begin position="569"/>
        <end position="648"/>
    </location>
</feature>
<dbReference type="GO" id="GO:0071568">
    <property type="term" value="F:UFM1 transferase activity"/>
    <property type="evidence" value="ECO:0000318"/>
    <property type="project" value="GO_Central"/>
</dbReference>
<feature type="region of interest" description="Disordered" evidence="7">
    <location>
        <begin position="1"/>
        <end position="23"/>
    </location>
</feature>
<dbReference type="GO" id="GO:0034976">
    <property type="term" value="P:response to endoplasmic reticulum stress"/>
    <property type="evidence" value="ECO:0000318"/>
    <property type="project" value="GO_Central"/>
</dbReference>
<dbReference type="GO" id="GO:1903052">
    <property type="term" value="P:positive regulation of proteolysis involved in protein catabolic process"/>
    <property type="evidence" value="ECO:0007669"/>
    <property type="project" value="Ensembl"/>
</dbReference>
<feature type="domain" description="E3 UFM1-protein ligase 1-like" evidence="9">
    <location>
        <begin position="710"/>
        <end position="827"/>
    </location>
</feature>
<organism evidence="11 12">
    <name type="scientific">Ornithorhynchus anatinus</name>
    <name type="common">Duckbill platypus</name>
    <dbReference type="NCBI Taxonomy" id="9258"/>
    <lineage>
        <taxon>Eukaryota</taxon>
        <taxon>Metazoa</taxon>
        <taxon>Chordata</taxon>
        <taxon>Craniata</taxon>
        <taxon>Vertebrata</taxon>
        <taxon>Euteleostomi</taxon>
        <taxon>Mammalia</taxon>
        <taxon>Monotremata</taxon>
        <taxon>Ornithorhynchidae</taxon>
        <taxon>Ornithorhynchus</taxon>
    </lineage>
</organism>
<protein>
    <recommendedName>
        <fullName evidence="2">E3 UFM1-protein ligase 1</fullName>
    </recommendedName>
    <alternativeName>
        <fullName evidence="5">E3 UFM1-protein transferase 1</fullName>
    </alternativeName>
</protein>
<feature type="domain" description="E3 UFM1-protein ligase 1-like N-terminal" evidence="8">
    <location>
        <begin position="178"/>
        <end position="455"/>
    </location>
</feature>
<dbReference type="GO" id="GO:0061709">
    <property type="term" value="P:reticulophagy"/>
    <property type="evidence" value="ECO:0000318"/>
    <property type="project" value="GO_Central"/>
</dbReference>
<dbReference type="GeneTree" id="ENSGT00390000002112"/>
<dbReference type="GO" id="GO:0061666">
    <property type="term" value="F:UFM1 ligase activity"/>
    <property type="evidence" value="ECO:0007669"/>
    <property type="project" value="Ensembl"/>
</dbReference>
<feature type="compositionally biased region" description="Basic and acidic residues" evidence="7">
    <location>
        <begin position="940"/>
        <end position="956"/>
    </location>
</feature>
<dbReference type="HOGENOM" id="CLU_012417_1_1_1"/>
<feature type="region of interest" description="Disordered" evidence="7">
    <location>
        <begin position="916"/>
        <end position="966"/>
    </location>
</feature>
<accession>F7FR80</accession>
<dbReference type="GO" id="GO:1903895">
    <property type="term" value="P:negative regulation of IRE1-mediated unfolded protein response"/>
    <property type="evidence" value="ECO:0007669"/>
    <property type="project" value="Ensembl"/>
</dbReference>
<dbReference type="GO" id="GO:0050868">
    <property type="term" value="P:negative regulation of T cell activation"/>
    <property type="evidence" value="ECO:0007669"/>
    <property type="project" value="Ensembl"/>
</dbReference>
<dbReference type="Proteomes" id="UP000002279">
    <property type="component" value="Unplaced"/>
</dbReference>
<dbReference type="GO" id="GO:0000729">
    <property type="term" value="P:DNA double-strand break processing"/>
    <property type="evidence" value="ECO:0007669"/>
    <property type="project" value="Ensembl"/>
</dbReference>
<evidence type="ECO:0000259" key="10">
    <source>
        <dbReference type="Pfam" id="PF25041"/>
    </source>
</evidence>
<dbReference type="FunCoup" id="F7FR80">
    <property type="interactions" value="3264"/>
</dbReference>
<dbReference type="GO" id="GO:0044546">
    <property type="term" value="P:NLRP3 inflammasome complex assembly"/>
    <property type="evidence" value="ECO:0007669"/>
    <property type="project" value="Ensembl"/>
</dbReference>
<dbReference type="PANTHER" id="PTHR31057:SF0">
    <property type="entry name" value="E3 UFM1-PROTEIN LIGASE 1"/>
    <property type="match status" value="1"/>
</dbReference>
<dbReference type="GO" id="GO:0002842">
    <property type="term" value="P:positive regulation of T cell mediated immune response to tumor cell"/>
    <property type="evidence" value="ECO:0007669"/>
    <property type="project" value="Ensembl"/>
</dbReference>
<dbReference type="GO" id="GO:0005741">
    <property type="term" value="C:mitochondrial outer membrane"/>
    <property type="evidence" value="ECO:0007669"/>
    <property type="project" value="Ensembl"/>
</dbReference>
<dbReference type="InParanoid" id="F7FR80"/>
<evidence type="ECO:0000259" key="9">
    <source>
        <dbReference type="Pfam" id="PF23659"/>
    </source>
</evidence>
<name>F7FR80_ORNAN</name>
<evidence type="ECO:0000256" key="3">
    <source>
        <dbReference type="ARBA" id="ARBA00022679"/>
    </source>
</evidence>
<comment type="subunit">
    <text evidence="6">Catalytic component of the UFM1 ribosome E3 ligase (UREL) complex, composed of UFL1, DDRGK1 and CDK5RAP3. Interacts with E2-like enzyme UFC1. Interacts with RELA. Interacts with NBN; promoting recruitment to double-strand breaks following DNA damage. Interacts (when phosphorylated) with YWHAG/14-3-3-gamma; sequestering UFL1 and preventing its association with PDCD1/PD-1 substrate.</text>
</comment>
<keyword evidence="3" id="KW-0808">Transferase</keyword>
<dbReference type="Pfam" id="PF09743">
    <property type="entry name" value="E3_UFM1_ligase"/>
    <property type="match status" value="1"/>
</dbReference>
<dbReference type="InterPro" id="IPR056580">
    <property type="entry name" value="Ufl1_dom"/>
</dbReference>
<dbReference type="GO" id="GO:0030330">
    <property type="term" value="P:DNA damage response, signal transduction by p53 class mediator"/>
    <property type="evidence" value="ECO:0007669"/>
    <property type="project" value="Ensembl"/>
</dbReference>
<dbReference type="Pfam" id="PF25041">
    <property type="entry name" value="UFL1_C"/>
    <property type="match status" value="1"/>
</dbReference>
<dbReference type="GO" id="GO:0031397">
    <property type="term" value="P:negative regulation of protein ubiquitination"/>
    <property type="evidence" value="ECO:0007669"/>
    <property type="project" value="Ensembl"/>
</dbReference>
<dbReference type="Pfam" id="PF23659">
    <property type="entry name" value="UFL1"/>
    <property type="match status" value="1"/>
</dbReference>
<dbReference type="PANTHER" id="PTHR31057">
    <property type="entry name" value="E3 UFM1-PROTEIN LIGASE 1"/>
    <property type="match status" value="1"/>
</dbReference>
<dbReference type="GO" id="GO:0032880">
    <property type="term" value="P:regulation of protein localization"/>
    <property type="evidence" value="ECO:0007669"/>
    <property type="project" value="Ensembl"/>
</dbReference>
<dbReference type="InterPro" id="IPR056761">
    <property type="entry name" value="Ufl1-like_C"/>
</dbReference>
<dbReference type="GO" id="GO:1901797">
    <property type="term" value="P:negative regulation of signal transduction by p53 class mediator"/>
    <property type="evidence" value="ECO:0007669"/>
    <property type="project" value="Ensembl"/>
</dbReference>
<dbReference type="eggNOG" id="KOG2235">
    <property type="taxonomic scope" value="Eukaryota"/>
</dbReference>
<evidence type="ECO:0000259" key="8">
    <source>
        <dbReference type="Pfam" id="PF09743"/>
    </source>
</evidence>
<feature type="compositionally biased region" description="Polar residues" evidence="7">
    <location>
        <begin position="634"/>
        <end position="648"/>
    </location>
</feature>